<feature type="domain" description="Cadherin" evidence="14">
    <location>
        <begin position="234"/>
        <end position="338"/>
    </location>
</feature>
<dbReference type="GO" id="GO:0005509">
    <property type="term" value="F:calcium ion binding"/>
    <property type="evidence" value="ECO:0007669"/>
    <property type="project" value="UniProtKB-UniRule"/>
</dbReference>
<dbReference type="OMA" id="ISESANX"/>
<evidence type="ECO:0000259" key="14">
    <source>
        <dbReference type="PROSITE" id="PS50268"/>
    </source>
</evidence>
<dbReference type="Gene3D" id="2.60.40.60">
    <property type="entry name" value="Cadherins"/>
    <property type="match status" value="6"/>
</dbReference>
<dbReference type="PANTHER" id="PTHR24028:SF296">
    <property type="entry name" value="PROTOCADHERIN 1 GAMMA 11 PRECURSOR-RELATED"/>
    <property type="match status" value="1"/>
</dbReference>
<evidence type="ECO:0000256" key="9">
    <source>
        <dbReference type="ARBA" id="ARBA00022989"/>
    </source>
</evidence>
<feature type="domain" description="Cadherin" evidence="14">
    <location>
        <begin position="339"/>
        <end position="443"/>
    </location>
</feature>
<dbReference type="InParanoid" id="H2T7R0"/>
<evidence type="ECO:0000256" key="3">
    <source>
        <dbReference type="ARBA" id="ARBA00022475"/>
    </source>
</evidence>
<dbReference type="FunFam" id="2.60.40.60:FF:000129">
    <property type="entry name" value="protocadherin alpha-C2 isoform X1"/>
    <property type="match status" value="1"/>
</dbReference>
<evidence type="ECO:0000256" key="1">
    <source>
        <dbReference type="ARBA" id="ARBA00003436"/>
    </source>
</evidence>
<dbReference type="GO" id="GO:0009653">
    <property type="term" value="P:anatomical structure morphogenesis"/>
    <property type="evidence" value="ECO:0007669"/>
    <property type="project" value="UniProtKB-ARBA"/>
</dbReference>
<evidence type="ECO:0000256" key="4">
    <source>
        <dbReference type="ARBA" id="ARBA00022692"/>
    </source>
</evidence>
<reference evidence="15" key="3">
    <citation type="submission" date="2025-09" db="UniProtKB">
        <authorList>
            <consortium name="Ensembl"/>
        </authorList>
    </citation>
    <scope>IDENTIFICATION</scope>
</reference>
<dbReference type="GO" id="GO:0005886">
    <property type="term" value="C:plasma membrane"/>
    <property type="evidence" value="ECO:0007669"/>
    <property type="project" value="UniProtKB-SubCell"/>
</dbReference>
<dbReference type="PROSITE" id="PS00232">
    <property type="entry name" value="CADHERIN_1"/>
    <property type="match status" value="3"/>
</dbReference>
<dbReference type="CDD" id="cd11304">
    <property type="entry name" value="Cadherin_repeat"/>
    <property type="match status" value="5"/>
</dbReference>
<keyword evidence="11" id="KW-0325">Glycoprotein</keyword>
<evidence type="ECO:0000256" key="7">
    <source>
        <dbReference type="ARBA" id="ARBA00022837"/>
    </source>
</evidence>
<proteinExistence type="predicted"/>
<evidence type="ECO:0000256" key="13">
    <source>
        <dbReference type="SAM" id="Phobius"/>
    </source>
</evidence>
<dbReference type="InterPro" id="IPR002126">
    <property type="entry name" value="Cadherin-like_dom"/>
</dbReference>
<comment type="subcellular location">
    <subcellularLocation>
        <location evidence="2">Cell membrane</location>
        <topology evidence="2">Single-pass type I membrane protein</topology>
    </subcellularLocation>
</comment>
<dbReference type="InterPro" id="IPR050174">
    <property type="entry name" value="Protocadherin/Cadherin-CA"/>
</dbReference>
<dbReference type="GO" id="GO:0007156">
    <property type="term" value="P:homophilic cell adhesion via plasma membrane adhesion molecules"/>
    <property type="evidence" value="ECO:0007669"/>
    <property type="project" value="InterPro"/>
</dbReference>
<evidence type="ECO:0000256" key="11">
    <source>
        <dbReference type="ARBA" id="ARBA00023180"/>
    </source>
</evidence>
<feature type="domain" description="Cadherin" evidence="14">
    <location>
        <begin position="18"/>
        <end position="124"/>
    </location>
</feature>
<dbReference type="FunFam" id="2.60.40.60:FF:000006">
    <property type="entry name" value="Protocadherin alpha 2"/>
    <property type="match status" value="1"/>
</dbReference>
<reference evidence="15" key="2">
    <citation type="submission" date="2025-08" db="UniProtKB">
        <authorList>
            <consortium name="Ensembl"/>
        </authorList>
    </citation>
    <scope>IDENTIFICATION</scope>
</reference>
<dbReference type="InterPro" id="IPR020894">
    <property type="entry name" value="Cadherin_CS"/>
</dbReference>
<organism evidence="15 16">
    <name type="scientific">Takifugu rubripes</name>
    <name type="common">Japanese pufferfish</name>
    <name type="synonym">Fugu rubripes</name>
    <dbReference type="NCBI Taxonomy" id="31033"/>
    <lineage>
        <taxon>Eukaryota</taxon>
        <taxon>Metazoa</taxon>
        <taxon>Chordata</taxon>
        <taxon>Craniata</taxon>
        <taxon>Vertebrata</taxon>
        <taxon>Euteleostomi</taxon>
        <taxon>Actinopterygii</taxon>
        <taxon>Neopterygii</taxon>
        <taxon>Teleostei</taxon>
        <taxon>Neoteleostei</taxon>
        <taxon>Acanthomorphata</taxon>
        <taxon>Eupercaria</taxon>
        <taxon>Tetraodontiformes</taxon>
        <taxon>Tetradontoidea</taxon>
        <taxon>Tetraodontidae</taxon>
        <taxon>Takifugu</taxon>
    </lineage>
</organism>
<dbReference type="Proteomes" id="UP000005226">
    <property type="component" value="Chromosome 14"/>
</dbReference>
<feature type="domain" description="Cadherin" evidence="14">
    <location>
        <begin position="125"/>
        <end position="233"/>
    </location>
</feature>
<feature type="domain" description="Cadherin" evidence="14">
    <location>
        <begin position="444"/>
        <end position="553"/>
    </location>
</feature>
<keyword evidence="7 12" id="KW-0106">Calcium</keyword>
<keyword evidence="9 13" id="KW-1133">Transmembrane helix</keyword>
<dbReference type="SUPFAM" id="SSF49313">
    <property type="entry name" value="Cadherin-like"/>
    <property type="match status" value="6"/>
</dbReference>
<evidence type="ECO:0000256" key="2">
    <source>
        <dbReference type="ARBA" id="ARBA00004251"/>
    </source>
</evidence>
<keyword evidence="16" id="KW-1185">Reference proteome</keyword>
<dbReference type="PRINTS" id="PR00205">
    <property type="entry name" value="CADHERIN"/>
</dbReference>
<dbReference type="FunFam" id="2.60.40.60:FF:000001">
    <property type="entry name" value="Protocadherin alpha 2"/>
    <property type="match status" value="1"/>
</dbReference>
<feature type="transmembrane region" description="Helical" evidence="13">
    <location>
        <begin position="678"/>
        <end position="703"/>
    </location>
</feature>
<evidence type="ECO:0000256" key="10">
    <source>
        <dbReference type="ARBA" id="ARBA00023136"/>
    </source>
</evidence>
<keyword evidence="6" id="KW-0677">Repeat</keyword>
<evidence type="ECO:0000256" key="8">
    <source>
        <dbReference type="ARBA" id="ARBA00022889"/>
    </source>
</evidence>
<dbReference type="FunFam" id="2.60.40.60:FF:000004">
    <property type="entry name" value="Protocadherin 1 gamma 2"/>
    <property type="match status" value="1"/>
</dbReference>
<dbReference type="SMART" id="SM00112">
    <property type="entry name" value="CA"/>
    <property type="match status" value="6"/>
</dbReference>
<keyword evidence="10 13" id="KW-0472">Membrane</keyword>
<dbReference type="Ensembl" id="ENSTRUT00000020786.3">
    <property type="protein sequence ID" value="ENSTRUP00000020700.3"/>
    <property type="gene ID" value="ENSTRUG00000020029.2"/>
</dbReference>
<dbReference type="InterPro" id="IPR013164">
    <property type="entry name" value="Cadherin_N"/>
</dbReference>
<dbReference type="FunFam" id="2.60.40.60:FF:000007">
    <property type="entry name" value="Protocadherin alpha 2"/>
    <property type="match status" value="1"/>
</dbReference>
<keyword evidence="8" id="KW-0130">Cell adhesion</keyword>
<keyword evidence="4 13" id="KW-0812">Transmembrane</keyword>
<dbReference type="Pfam" id="PF08266">
    <property type="entry name" value="Cadherin_2"/>
    <property type="match status" value="1"/>
</dbReference>
<keyword evidence="3" id="KW-1003">Cell membrane</keyword>
<evidence type="ECO:0000256" key="6">
    <source>
        <dbReference type="ARBA" id="ARBA00022737"/>
    </source>
</evidence>
<dbReference type="InterPro" id="IPR015919">
    <property type="entry name" value="Cadherin-like_sf"/>
</dbReference>
<protein>
    <recommendedName>
        <fullName evidence="14">Cadherin domain-containing protein</fullName>
    </recommendedName>
</protein>
<reference evidence="15 16" key="1">
    <citation type="journal article" date="2011" name="Genome Biol. Evol.">
        <title>Integration of the genetic map and genome assembly of fugu facilitates insights into distinct features of genome evolution in teleosts and mammals.</title>
        <authorList>
            <person name="Kai W."/>
            <person name="Kikuchi K."/>
            <person name="Tohari S."/>
            <person name="Chew A.K."/>
            <person name="Tay A."/>
            <person name="Fujiwara A."/>
            <person name="Hosoya S."/>
            <person name="Suetake H."/>
            <person name="Naruse K."/>
            <person name="Brenner S."/>
            <person name="Suzuki Y."/>
            <person name="Venkatesh B."/>
        </authorList>
    </citation>
    <scope>NUCLEOTIDE SEQUENCE [LARGE SCALE GENOMIC DNA]</scope>
</reference>
<dbReference type="PANTHER" id="PTHR24028">
    <property type="entry name" value="CADHERIN-87A"/>
    <property type="match status" value="1"/>
</dbReference>
<dbReference type="FunFam" id="2.60.40.60:FF:000002">
    <property type="entry name" value="Protocadherin alpha 2"/>
    <property type="match status" value="1"/>
</dbReference>
<dbReference type="Pfam" id="PF00028">
    <property type="entry name" value="Cadherin"/>
    <property type="match status" value="5"/>
</dbReference>
<accession>H2T7R0</accession>
<dbReference type="PROSITE" id="PS50268">
    <property type="entry name" value="CADHERIN_2"/>
    <property type="match status" value="6"/>
</dbReference>
<evidence type="ECO:0000256" key="12">
    <source>
        <dbReference type="PROSITE-ProRule" id="PRU00043"/>
    </source>
</evidence>
<evidence type="ECO:0000313" key="15">
    <source>
        <dbReference type="Ensembl" id="ENSTRUP00000020700.3"/>
    </source>
</evidence>
<evidence type="ECO:0000313" key="16">
    <source>
        <dbReference type="Proteomes" id="UP000005226"/>
    </source>
</evidence>
<dbReference type="Pfam" id="PF16492">
    <property type="entry name" value="Cadherin_C_2"/>
    <property type="match status" value="1"/>
</dbReference>
<dbReference type="GeneTree" id="ENSGT00940000164468"/>
<comment type="function">
    <text evidence="1">Potential calcium-dependent cell-adhesion protein. May be involved in the establishment and maintenance of specific neuronal connections in the brain.</text>
</comment>
<keyword evidence="5" id="KW-0732">Signal</keyword>
<feature type="domain" description="Cadherin" evidence="14">
    <location>
        <begin position="568"/>
        <end position="665"/>
    </location>
</feature>
<dbReference type="InterPro" id="IPR032455">
    <property type="entry name" value="Cadherin_C"/>
</dbReference>
<name>H2T7R0_TAKRU</name>
<sequence length="779" mass="86020">TRCAGPLTPERVTVSLAELLVRTYSVPEEMTKGSLVGNIAQDLGLDVKRLKLGNARVYSGDSMEYIELNRDRGVLLIKERIDREALCGEVAPCALHFQIVLENPMEFYSVTVEITDINDNAPFFEKSEIKFKISESAVVGAKFVLDRAVDLDAGTNSLQGYVLKPSDHFVLKLHNQADGTKNVEMVLQKPLDREENEIVSLALTAVDGGEPQMSGTMQILITVLDANDNAPVFTQPVYKGTIAENAAKGTIVTTVSASDNDHGLNSKITYSITNTLNDVRRMFEVNEDNGEVQLTGHLDYEKKRMYQINVRAVDNGGLTDSCKVIVDVVDVNDNKPTIKIMSNSAIISENAAPETVVTMINIQDPDSGENGKVQCSITDNIPFILKTTANNFYSLVTDSELDRERESEYNITVSCSDEGVPSLSSSVTLTLQISDVNDNPPVFERSSYEAYIVENNTPGLSIFTVKARDADWNQNARVSYILEDSSVNGVPVSSYVSVSADSGVVHAVRSFDYEQIKDFHFLVKAQDGGSPPLSSNVSVKILIQDQNDNPPQVLYPVQTGGSMVAEMVPRSADVGYLVTKVVAVDVDSGQNAWLSYKLQKATDRALFEVGLQNGEIRTIRQVSDKDAVKQRLSVIVEDNGQPSRSATVIVNVAVADSFPEVLSEFTDFAHDKEYNDNLTFYLVLALAVVSFLFITCLVVIISVKIYRWRQSRILYHSSLPVIPYYPPRYSDTLGTGTLQHVYNYEVCRTTDSRKSDCKFGRAASQNVTVPRHKSEYFLD</sequence>
<evidence type="ECO:0000256" key="5">
    <source>
        <dbReference type="ARBA" id="ARBA00022729"/>
    </source>
</evidence>
<dbReference type="AlphaFoldDB" id="H2T7R0"/>